<gene>
    <name evidence="4" type="ORF">CTI12_AA349100</name>
</gene>
<sequence length="115" mass="12926">MGARKFVVTGVGMIGCCPRQRKDNATSGCNEEANYWSSKYNDGITEIKEACCGLGNLKADVPCIPVSNYCPNRNNHLFWDYNHPTEMVSNLNIDLMYNGPKQYTLPMTIEQLVEL</sequence>
<dbReference type="InterPro" id="IPR051058">
    <property type="entry name" value="GDSL_Est/Lipase"/>
</dbReference>
<evidence type="ECO:0000256" key="1">
    <source>
        <dbReference type="ARBA" id="ARBA00008668"/>
    </source>
</evidence>
<comment type="similarity">
    <text evidence="1">Belongs to the 'GDSL' lipolytic enzyme family.</text>
</comment>
<dbReference type="OrthoDB" id="1600564at2759"/>
<dbReference type="AlphaFoldDB" id="A0A2U1MLC2"/>
<keyword evidence="3" id="KW-0443">Lipid metabolism</keyword>
<keyword evidence="3" id="KW-0442">Lipid degradation</keyword>
<dbReference type="STRING" id="35608.A0A2U1MLC2"/>
<dbReference type="PANTHER" id="PTHR45648">
    <property type="entry name" value="GDSL LIPASE/ACYLHYDROLASE FAMILY PROTEIN (AFU_ORTHOLOGUE AFUA_4G14700)"/>
    <property type="match status" value="1"/>
</dbReference>
<evidence type="ECO:0000313" key="4">
    <source>
        <dbReference type="EMBL" id="PWA62014.1"/>
    </source>
</evidence>
<comment type="caution">
    <text evidence="4">The sequence shown here is derived from an EMBL/GenBank/DDBJ whole genome shotgun (WGS) entry which is preliminary data.</text>
</comment>
<dbReference type="Pfam" id="PF00657">
    <property type="entry name" value="Lipase_GDSL"/>
    <property type="match status" value="1"/>
</dbReference>
<accession>A0A2U1MLC2</accession>
<evidence type="ECO:0000313" key="5">
    <source>
        <dbReference type="Proteomes" id="UP000245207"/>
    </source>
</evidence>
<proteinExistence type="inferred from homology"/>
<keyword evidence="5" id="KW-1185">Reference proteome</keyword>
<name>A0A2U1MLC2_ARTAN</name>
<dbReference type="PANTHER" id="PTHR45648:SF106">
    <property type="entry name" value="ANTHER-SPECIFIC PROLINE-RICH PROTEIN APG"/>
    <property type="match status" value="1"/>
</dbReference>
<dbReference type="EMBL" id="PKPP01004967">
    <property type="protein sequence ID" value="PWA62014.1"/>
    <property type="molecule type" value="Genomic_DNA"/>
</dbReference>
<dbReference type="PROSITE" id="PS51257">
    <property type="entry name" value="PROKAR_LIPOPROTEIN"/>
    <property type="match status" value="1"/>
</dbReference>
<dbReference type="Gene3D" id="3.40.50.1110">
    <property type="entry name" value="SGNH hydrolase"/>
    <property type="match status" value="1"/>
</dbReference>
<reference evidence="4 5" key="1">
    <citation type="journal article" date="2018" name="Mol. Plant">
        <title>The genome of Artemisia annua provides insight into the evolution of Asteraceae family and artemisinin biosynthesis.</title>
        <authorList>
            <person name="Shen Q."/>
            <person name="Zhang L."/>
            <person name="Liao Z."/>
            <person name="Wang S."/>
            <person name="Yan T."/>
            <person name="Shi P."/>
            <person name="Liu M."/>
            <person name="Fu X."/>
            <person name="Pan Q."/>
            <person name="Wang Y."/>
            <person name="Lv Z."/>
            <person name="Lu X."/>
            <person name="Zhang F."/>
            <person name="Jiang W."/>
            <person name="Ma Y."/>
            <person name="Chen M."/>
            <person name="Hao X."/>
            <person name="Li L."/>
            <person name="Tang Y."/>
            <person name="Lv G."/>
            <person name="Zhou Y."/>
            <person name="Sun X."/>
            <person name="Brodelius P.E."/>
            <person name="Rose J.K.C."/>
            <person name="Tang K."/>
        </authorList>
    </citation>
    <scope>NUCLEOTIDE SEQUENCE [LARGE SCALE GENOMIC DNA]</scope>
    <source>
        <strain evidence="5">cv. Huhao1</strain>
        <tissue evidence="4">Leaf</tissue>
    </source>
</reference>
<dbReference type="InterPro" id="IPR001087">
    <property type="entry name" value="GDSL"/>
</dbReference>
<dbReference type="InterPro" id="IPR036514">
    <property type="entry name" value="SGNH_hydro_sf"/>
</dbReference>
<dbReference type="Proteomes" id="UP000245207">
    <property type="component" value="Unassembled WGS sequence"/>
</dbReference>
<dbReference type="GO" id="GO:0016788">
    <property type="term" value="F:hydrolase activity, acting on ester bonds"/>
    <property type="evidence" value="ECO:0007669"/>
    <property type="project" value="InterPro"/>
</dbReference>
<protein>
    <submittedName>
        <fullName evidence="4">SGNH hydrolase-type esterase domain-containing protein</fullName>
    </submittedName>
</protein>
<dbReference type="GO" id="GO:0016042">
    <property type="term" value="P:lipid catabolic process"/>
    <property type="evidence" value="ECO:0007669"/>
    <property type="project" value="UniProtKB-KW"/>
</dbReference>
<keyword evidence="2 4" id="KW-0378">Hydrolase</keyword>
<evidence type="ECO:0000256" key="3">
    <source>
        <dbReference type="ARBA" id="ARBA00022963"/>
    </source>
</evidence>
<evidence type="ECO:0000256" key="2">
    <source>
        <dbReference type="ARBA" id="ARBA00022801"/>
    </source>
</evidence>
<organism evidence="4 5">
    <name type="scientific">Artemisia annua</name>
    <name type="common">Sweet wormwood</name>
    <dbReference type="NCBI Taxonomy" id="35608"/>
    <lineage>
        <taxon>Eukaryota</taxon>
        <taxon>Viridiplantae</taxon>
        <taxon>Streptophyta</taxon>
        <taxon>Embryophyta</taxon>
        <taxon>Tracheophyta</taxon>
        <taxon>Spermatophyta</taxon>
        <taxon>Magnoliopsida</taxon>
        <taxon>eudicotyledons</taxon>
        <taxon>Gunneridae</taxon>
        <taxon>Pentapetalae</taxon>
        <taxon>asterids</taxon>
        <taxon>campanulids</taxon>
        <taxon>Asterales</taxon>
        <taxon>Asteraceae</taxon>
        <taxon>Asteroideae</taxon>
        <taxon>Anthemideae</taxon>
        <taxon>Artemisiinae</taxon>
        <taxon>Artemisia</taxon>
    </lineage>
</organism>